<evidence type="ECO:0000256" key="9">
    <source>
        <dbReference type="ARBA" id="ARBA00022840"/>
    </source>
</evidence>
<gene>
    <name evidence="13" type="ORF">FEF65_03665</name>
</gene>
<dbReference type="GO" id="GO:0061710">
    <property type="term" value="F:L-threonylcarbamoyladenylate synthase"/>
    <property type="evidence" value="ECO:0007669"/>
    <property type="project" value="UniProtKB-EC"/>
</dbReference>
<evidence type="ECO:0000256" key="8">
    <source>
        <dbReference type="ARBA" id="ARBA00022741"/>
    </source>
</evidence>
<dbReference type="EMBL" id="VBRY01000003">
    <property type="protein sequence ID" value="TLS68340.1"/>
    <property type="molecule type" value="Genomic_DNA"/>
</dbReference>
<evidence type="ECO:0000256" key="10">
    <source>
        <dbReference type="ARBA" id="ARBA00029774"/>
    </source>
</evidence>
<comment type="similarity">
    <text evidence="2">Belongs to the SUA5 family.</text>
</comment>
<dbReference type="InterPro" id="IPR050156">
    <property type="entry name" value="TC-AMP_synthase_SUA5"/>
</dbReference>
<evidence type="ECO:0000256" key="5">
    <source>
        <dbReference type="ARBA" id="ARBA00022679"/>
    </source>
</evidence>
<dbReference type="InterPro" id="IPR006070">
    <property type="entry name" value="Sua5-like_dom"/>
</dbReference>
<keyword evidence="4" id="KW-0963">Cytoplasm</keyword>
<dbReference type="InterPro" id="IPR017945">
    <property type="entry name" value="DHBP_synth_RibB-like_a/b_dom"/>
</dbReference>
<evidence type="ECO:0000256" key="1">
    <source>
        <dbReference type="ARBA" id="ARBA00004496"/>
    </source>
</evidence>
<keyword evidence="9" id="KW-0067">ATP-binding</keyword>
<keyword evidence="8" id="KW-0547">Nucleotide-binding</keyword>
<organism evidence="13 14">
    <name type="scientific">Mariprofundus erugo</name>
    <dbReference type="NCBI Taxonomy" id="2528639"/>
    <lineage>
        <taxon>Bacteria</taxon>
        <taxon>Pseudomonadati</taxon>
        <taxon>Pseudomonadota</taxon>
        <taxon>Candidatius Mariprofundia</taxon>
        <taxon>Mariprofundales</taxon>
        <taxon>Mariprofundaceae</taxon>
        <taxon>Mariprofundus</taxon>
    </lineage>
</organism>
<sequence>MRQGALIAHHTATLPGIAACVHQPKAVRQLIRFKQRPGPFLLLADSIRTAAGLARYFSPELRRRMRNSWPGPVTLVFAGRPGLPACCYQHGFVAVRVDASRQTRQLAAASGSLLASSSLNRRGGAHQQPGRQYQMRLHRYIHGRVCGHTAAGRGSTIIRIRRNNPSFIRR</sequence>
<dbReference type="GO" id="GO:0000049">
    <property type="term" value="F:tRNA binding"/>
    <property type="evidence" value="ECO:0007669"/>
    <property type="project" value="TreeGrafter"/>
</dbReference>
<dbReference type="GO" id="GO:0008033">
    <property type="term" value="P:tRNA processing"/>
    <property type="evidence" value="ECO:0007669"/>
    <property type="project" value="UniProtKB-KW"/>
</dbReference>
<proteinExistence type="inferred from homology"/>
<keyword evidence="14" id="KW-1185">Reference proteome</keyword>
<evidence type="ECO:0000259" key="12">
    <source>
        <dbReference type="PROSITE" id="PS51163"/>
    </source>
</evidence>
<dbReference type="PANTHER" id="PTHR17490:SF16">
    <property type="entry name" value="THREONYLCARBAMOYL-AMP SYNTHASE"/>
    <property type="match status" value="1"/>
</dbReference>
<keyword evidence="6" id="KW-0819">tRNA processing</keyword>
<dbReference type="GO" id="GO:0005524">
    <property type="term" value="F:ATP binding"/>
    <property type="evidence" value="ECO:0007669"/>
    <property type="project" value="UniProtKB-KW"/>
</dbReference>
<evidence type="ECO:0000256" key="3">
    <source>
        <dbReference type="ARBA" id="ARBA00012584"/>
    </source>
</evidence>
<dbReference type="GO" id="GO:0005737">
    <property type="term" value="C:cytoplasm"/>
    <property type="evidence" value="ECO:0007669"/>
    <property type="project" value="UniProtKB-SubCell"/>
</dbReference>
<name>A0A5R9GR17_9PROT</name>
<evidence type="ECO:0000313" key="14">
    <source>
        <dbReference type="Proteomes" id="UP000306585"/>
    </source>
</evidence>
<evidence type="ECO:0000256" key="4">
    <source>
        <dbReference type="ARBA" id="ARBA00022490"/>
    </source>
</evidence>
<comment type="caution">
    <text evidence="13">The sequence shown here is derived from an EMBL/GenBank/DDBJ whole genome shotgun (WGS) entry which is preliminary data.</text>
</comment>
<evidence type="ECO:0000256" key="11">
    <source>
        <dbReference type="ARBA" id="ARBA00048366"/>
    </source>
</evidence>
<dbReference type="Pfam" id="PF01300">
    <property type="entry name" value="Sua5_yciO_yrdC"/>
    <property type="match status" value="1"/>
</dbReference>
<evidence type="ECO:0000256" key="6">
    <source>
        <dbReference type="ARBA" id="ARBA00022694"/>
    </source>
</evidence>
<comment type="catalytic activity">
    <reaction evidence="11">
        <text>L-threonine + hydrogencarbonate + ATP = L-threonylcarbamoyladenylate + diphosphate + H2O</text>
        <dbReference type="Rhea" id="RHEA:36407"/>
        <dbReference type="ChEBI" id="CHEBI:15377"/>
        <dbReference type="ChEBI" id="CHEBI:17544"/>
        <dbReference type="ChEBI" id="CHEBI:30616"/>
        <dbReference type="ChEBI" id="CHEBI:33019"/>
        <dbReference type="ChEBI" id="CHEBI:57926"/>
        <dbReference type="ChEBI" id="CHEBI:73682"/>
        <dbReference type="EC" id="2.7.7.87"/>
    </reaction>
</comment>
<accession>A0A5R9GR17</accession>
<dbReference type="SUPFAM" id="SSF55821">
    <property type="entry name" value="YrdC/RibB"/>
    <property type="match status" value="1"/>
</dbReference>
<dbReference type="GO" id="GO:0006450">
    <property type="term" value="P:regulation of translational fidelity"/>
    <property type="evidence" value="ECO:0007669"/>
    <property type="project" value="TreeGrafter"/>
</dbReference>
<protein>
    <recommendedName>
        <fullName evidence="10">L-threonylcarbamoyladenylate synthase</fullName>
        <ecNumber evidence="3">2.7.7.87</ecNumber>
    </recommendedName>
    <alternativeName>
        <fullName evidence="10">L-threonylcarbamoyladenylate synthase</fullName>
    </alternativeName>
</protein>
<evidence type="ECO:0000313" key="13">
    <source>
        <dbReference type="EMBL" id="TLS68340.1"/>
    </source>
</evidence>
<dbReference type="AlphaFoldDB" id="A0A5R9GR17"/>
<keyword evidence="7" id="KW-0548">Nucleotidyltransferase</keyword>
<reference evidence="13 14" key="1">
    <citation type="journal article" date="2019" name="Appl. Environ. Microbiol.">
        <title>Environmental Evidence and Genomic Insight of Iron-oxidizing Bacteria Preference Towards More Corrosion Resistant Stainless Steel at Higher Salinities.</title>
        <authorList>
            <person name="Garrison C.E."/>
            <person name="Price K.A."/>
            <person name="Field E.K."/>
        </authorList>
    </citation>
    <scope>NUCLEOTIDE SEQUENCE [LARGE SCALE GENOMIC DNA]</scope>
    <source>
        <strain evidence="13 14">P3</strain>
    </source>
</reference>
<evidence type="ECO:0000256" key="7">
    <source>
        <dbReference type="ARBA" id="ARBA00022695"/>
    </source>
</evidence>
<dbReference type="PROSITE" id="PS51163">
    <property type="entry name" value="YRDC"/>
    <property type="match status" value="1"/>
</dbReference>
<dbReference type="GO" id="GO:0003725">
    <property type="term" value="F:double-stranded RNA binding"/>
    <property type="evidence" value="ECO:0007669"/>
    <property type="project" value="InterPro"/>
</dbReference>
<keyword evidence="5" id="KW-0808">Transferase</keyword>
<feature type="domain" description="YrdC-like" evidence="12">
    <location>
        <begin position="1"/>
        <end position="170"/>
    </location>
</feature>
<dbReference type="Proteomes" id="UP000306585">
    <property type="component" value="Unassembled WGS sequence"/>
</dbReference>
<dbReference type="PANTHER" id="PTHR17490">
    <property type="entry name" value="SUA5"/>
    <property type="match status" value="1"/>
</dbReference>
<evidence type="ECO:0000256" key="2">
    <source>
        <dbReference type="ARBA" id="ARBA00007663"/>
    </source>
</evidence>
<dbReference type="Gene3D" id="3.90.870.10">
    <property type="entry name" value="DHBP synthase"/>
    <property type="match status" value="1"/>
</dbReference>
<comment type="subcellular location">
    <subcellularLocation>
        <location evidence="1">Cytoplasm</location>
    </subcellularLocation>
</comment>
<dbReference type="PROSITE" id="PS51257">
    <property type="entry name" value="PROKAR_LIPOPROTEIN"/>
    <property type="match status" value="1"/>
</dbReference>
<dbReference type="EC" id="2.7.7.87" evidence="3"/>